<sequence>MQKALIPSLKLNLAGAGQEKIINNDWFRHDPNLNDHNGPEFYSNEPMETESKPDAHPVNDENFGYLNLPMEIDTPSGIADIEASIAALNQRVHQQILDGNKQLAVPALPRPCPKVSENVKAPEVGLSAPAILKKLVLEIFLEDFLCKSPKFCQKLAKAVAALVPHFREKLLLSGKGAPRAKGTINGVQTSMILDGSAYSNIILLPFLKTLPDVMVASSDTVFVMANSCKSFSMGTAVHLTLWLGGVWMAIEAVIFGHKQYTLLIGQKTMSNLGVTTRYTNNC</sequence>
<dbReference type="EMBL" id="QTSX02001451">
    <property type="protein sequence ID" value="KAJ9081925.1"/>
    <property type="molecule type" value="Genomic_DNA"/>
</dbReference>
<keyword evidence="2" id="KW-1185">Reference proteome</keyword>
<comment type="caution">
    <text evidence="1">The sequence shown here is derived from an EMBL/GenBank/DDBJ whole genome shotgun (WGS) entry which is preliminary data.</text>
</comment>
<evidence type="ECO:0000313" key="1">
    <source>
        <dbReference type="EMBL" id="KAJ9081925.1"/>
    </source>
</evidence>
<organism evidence="1 2">
    <name type="scientific">Entomophthora muscae</name>
    <dbReference type="NCBI Taxonomy" id="34485"/>
    <lineage>
        <taxon>Eukaryota</taxon>
        <taxon>Fungi</taxon>
        <taxon>Fungi incertae sedis</taxon>
        <taxon>Zoopagomycota</taxon>
        <taxon>Entomophthoromycotina</taxon>
        <taxon>Entomophthoromycetes</taxon>
        <taxon>Entomophthorales</taxon>
        <taxon>Entomophthoraceae</taxon>
        <taxon>Entomophthora</taxon>
    </lineage>
</organism>
<reference evidence="1" key="1">
    <citation type="submission" date="2022-04" db="EMBL/GenBank/DDBJ databases">
        <title>Genome of the entomopathogenic fungus Entomophthora muscae.</title>
        <authorList>
            <person name="Elya C."/>
            <person name="Lovett B.R."/>
            <person name="Lee E."/>
            <person name="Macias A.M."/>
            <person name="Hajek A.E."/>
            <person name="De Bivort B.L."/>
            <person name="Kasson M.T."/>
            <person name="De Fine Licht H.H."/>
            <person name="Stajich J.E."/>
        </authorList>
    </citation>
    <scope>NUCLEOTIDE SEQUENCE</scope>
    <source>
        <strain evidence="1">Berkeley</strain>
    </source>
</reference>
<proteinExistence type="predicted"/>
<protein>
    <submittedName>
        <fullName evidence="1">Uncharacterized protein</fullName>
    </submittedName>
</protein>
<gene>
    <name evidence="1" type="ORF">DSO57_1009629</name>
</gene>
<name>A0ACC2U4I3_9FUNG</name>
<evidence type="ECO:0000313" key="2">
    <source>
        <dbReference type="Proteomes" id="UP001165960"/>
    </source>
</evidence>
<dbReference type="Proteomes" id="UP001165960">
    <property type="component" value="Unassembled WGS sequence"/>
</dbReference>
<accession>A0ACC2U4I3</accession>